<dbReference type="InterPro" id="IPR053204">
    <property type="entry name" value="Oxopyrrolidines_Biosynth-assoc"/>
</dbReference>
<evidence type="ECO:0000313" key="1">
    <source>
        <dbReference type="EMBL" id="RSL80119.1"/>
    </source>
</evidence>
<sequence>MMTEEFFTKATPRLKGYCISDDQISTLKACIEGQTTVEEATQVLTAYPSASSTPLELQQRLGGLWTLLITTAVGLLDAQPTIISILKRIRTLPWEEEPTGEGEGFMDFDDGFFWRELTDWASSWADDYNHYGAQYLIEKSEGKGREKRQEEWINANTFAARLASTGDRIIALCGAALDTAEYITMGDLEKKDHETDPGCIEAPAQLFIHAAPELLCLVRADPTAKDIHSVWSQHERCLLAKEKDESGDKWKDWRKKWARLAEMESLPERTREISRKALEAMDQAKQQDIH</sequence>
<dbReference type="Pfam" id="PF12311">
    <property type="entry name" value="DUF3632"/>
    <property type="match status" value="1"/>
</dbReference>
<dbReference type="PANTHER" id="PTHR38797:SF4">
    <property type="entry name" value="NUCLEAR PORE COMPLEX PROTEIN NUP85"/>
    <property type="match status" value="1"/>
</dbReference>
<organism evidence="1 2">
    <name type="scientific">Fusarium floridanum</name>
    <dbReference type="NCBI Taxonomy" id="1325733"/>
    <lineage>
        <taxon>Eukaryota</taxon>
        <taxon>Fungi</taxon>
        <taxon>Dikarya</taxon>
        <taxon>Ascomycota</taxon>
        <taxon>Pezizomycotina</taxon>
        <taxon>Sordariomycetes</taxon>
        <taxon>Hypocreomycetidae</taxon>
        <taxon>Hypocreales</taxon>
        <taxon>Nectriaceae</taxon>
        <taxon>Fusarium</taxon>
        <taxon>Fusarium solani species complex</taxon>
    </lineage>
</organism>
<keyword evidence="2" id="KW-1185">Reference proteome</keyword>
<dbReference type="Proteomes" id="UP000287972">
    <property type="component" value="Unassembled WGS sequence"/>
</dbReference>
<dbReference type="EMBL" id="NKCL01000154">
    <property type="protein sequence ID" value="RSL80119.1"/>
    <property type="molecule type" value="Genomic_DNA"/>
</dbReference>
<proteinExistence type="predicted"/>
<gene>
    <name evidence="1" type="ORF">CEP51_006824</name>
</gene>
<protein>
    <submittedName>
        <fullName evidence="1">Uncharacterized protein</fullName>
    </submittedName>
</protein>
<accession>A0A428RRJ2</accession>
<dbReference type="InterPro" id="IPR022085">
    <property type="entry name" value="OpdG"/>
</dbReference>
<dbReference type="PANTHER" id="PTHR38797">
    <property type="entry name" value="NUCLEAR PORE COMPLEX PROTEIN NUP85-RELATED"/>
    <property type="match status" value="1"/>
</dbReference>
<dbReference type="AlphaFoldDB" id="A0A428RRJ2"/>
<reference evidence="1 2" key="1">
    <citation type="submission" date="2017-06" db="EMBL/GenBank/DDBJ databases">
        <title>Comparative genomic analysis of Ambrosia Fusariam Clade fungi.</title>
        <authorList>
            <person name="Stajich J.E."/>
            <person name="Carrillo J."/>
            <person name="Kijimoto T."/>
            <person name="Eskalen A."/>
            <person name="O'Donnell K."/>
            <person name="Kasson M."/>
        </authorList>
    </citation>
    <scope>NUCLEOTIDE SEQUENCE [LARGE SCALE GENOMIC DNA]</scope>
    <source>
        <strain evidence="1 2">NRRL62606</strain>
    </source>
</reference>
<evidence type="ECO:0000313" key="2">
    <source>
        <dbReference type="Proteomes" id="UP000287972"/>
    </source>
</evidence>
<comment type="caution">
    <text evidence="1">The sequence shown here is derived from an EMBL/GenBank/DDBJ whole genome shotgun (WGS) entry which is preliminary data.</text>
</comment>
<name>A0A428RRJ2_9HYPO</name>